<dbReference type="Proteomes" id="UP000289738">
    <property type="component" value="Chromosome B08"/>
</dbReference>
<organism evidence="1 2">
    <name type="scientific">Arachis hypogaea</name>
    <name type="common">Peanut</name>
    <dbReference type="NCBI Taxonomy" id="3818"/>
    <lineage>
        <taxon>Eukaryota</taxon>
        <taxon>Viridiplantae</taxon>
        <taxon>Streptophyta</taxon>
        <taxon>Embryophyta</taxon>
        <taxon>Tracheophyta</taxon>
        <taxon>Spermatophyta</taxon>
        <taxon>Magnoliopsida</taxon>
        <taxon>eudicotyledons</taxon>
        <taxon>Gunneridae</taxon>
        <taxon>Pentapetalae</taxon>
        <taxon>rosids</taxon>
        <taxon>fabids</taxon>
        <taxon>Fabales</taxon>
        <taxon>Fabaceae</taxon>
        <taxon>Papilionoideae</taxon>
        <taxon>50 kb inversion clade</taxon>
        <taxon>dalbergioids sensu lato</taxon>
        <taxon>Dalbergieae</taxon>
        <taxon>Pterocarpus clade</taxon>
        <taxon>Arachis</taxon>
    </lineage>
</organism>
<gene>
    <name evidence="1" type="ORF">Ahy_B08g091681</name>
</gene>
<protein>
    <submittedName>
        <fullName evidence="1">Uncharacterized protein</fullName>
    </submittedName>
</protein>
<evidence type="ECO:0000313" key="2">
    <source>
        <dbReference type="Proteomes" id="UP000289738"/>
    </source>
</evidence>
<comment type="caution">
    <text evidence="1">The sequence shown here is derived from an EMBL/GenBank/DDBJ whole genome shotgun (WGS) entry which is preliminary data.</text>
</comment>
<sequence length="162" mass="18785">MGWWLQQILDDVCHGQDQQMGWLRPEVKKALLVHWETDAGFRHHHLTNKANKASARLSKYTGGSTVFMKTKSRLSKLLDCKDTLAKTFKYTHTLKRNKARFVDQRSRAIISLCTSTLKPSSGSTTSRAVQSDKGVDLRLQVQELQHSLHQEEQELNNYWERY</sequence>
<keyword evidence="2" id="KW-1185">Reference proteome</keyword>
<reference evidence="1 2" key="1">
    <citation type="submission" date="2019-01" db="EMBL/GenBank/DDBJ databases">
        <title>Sequencing of cultivated peanut Arachis hypogaea provides insights into genome evolution and oil improvement.</title>
        <authorList>
            <person name="Chen X."/>
        </authorList>
    </citation>
    <scope>NUCLEOTIDE SEQUENCE [LARGE SCALE GENOMIC DNA]</scope>
    <source>
        <strain evidence="2">cv. Fuhuasheng</strain>
        <tissue evidence="1">Leaves</tissue>
    </source>
</reference>
<accession>A0A444Y2L5</accession>
<name>A0A444Y2L5_ARAHY</name>
<evidence type="ECO:0000313" key="1">
    <source>
        <dbReference type="EMBL" id="RYQ96129.1"/>
    </source>
</evidence>
<proteinExistence type="predicted"/>
<dbReference type="AlphaFoldDB" id="A0A444Y2L5"/>
<dbReference type="EMBL" id="SDMP01000018">
    <property type="protein sequence ID" value="RYQ96129.1"/>
    <property type="molecule type" value="Genomic_DNA"/>
</dbReference>